<accession>A0A383D3B3</accession>
<sequence length="145" mass="16853">VTCYLCNSGNFVERKGQVRDNPDLKVLECLYCGLVTLSSIEHITKRYYENSESSKAWMNFLQKSDSIQPIKEWLAESYQDDKRRSEKYHNLIENKTVLDFGCGNGGFLLQTKAIASEVVGIDLEKRIQEYWKEKLKIYSNINRAN</sequence>
<dbReference type="Gene3D" id="3.40.50.150">
    <property type="entry name" value="Vaccinia Virus protein VP39"/>
    <property type="match status" value="1"/>
</dbReference>
<reference evidence="1" key="1">
    <citation type="submission" date="2018-05" db="EMBL/GenBank/DDBJ databases">
        <authorList>
            <person name="Lanie J.A."/>
            <person name="Ng W.-L."/>
            <person name="Kazmierczak K.M."/>
            <person name="Andrzejewski T.M."/>
            <person name="Davidsen T.M."/>
            <person name="Wayne K.J."/>
            <person name="Tettelin H."/>
            <person name="Glass J.I."/>
            <person name="Rusch D."/>
            <person name="Podicherti R."/>
            <person name="Tsui H.-C.T."/>
            <person name="Winkler M.E."/>
        </authorList>
    </citation>
    <scope>NUCLEOTIDE SEQUENCE</scope>
</reference>
<gene>
    <name evidence="1" type="ORF">METZ01_LOCUS491603</name>
</gene>
<dbReference type="SUPFAM" id="SSF53335">
    <property type="entry name" value="S-adenosyl-L-methionine-dependent methyltransferases"/>
    <property type="match status" value="1"/>
</dbReference>
<organism evidence="1">
    <name type="scientific">marine metagenome</name>
    <dbReference type="NCBI Taxonomy" id="408172"/>
    <lineage>
        <taxon>unclassified sequences</taxon>
        <taxon>metagenomes</taxon>
        <taxon>ecological metagenomes</taxon>
    </lineage>
</organism>
<feature type="non-terminal residue" evidence="1">
    <location>
        <position position="145"/>
    </location>
</feature>
<evidence type="ECO:0008006" key="2">
    <source>
        <dbReference type="Google" id="ProtNLM"/>
    </source>
</evidence>
<dbReference type="AlphaFoldDB" id="A0A383D3B3"/>
<dbReference type="EMBL" id="UINC01213809">
    <property type="protein sequence ID" value="SVE38749.1"/>
    <property type="molecule type" value="Genomic_DNA"/>
</dbReference>
<protein>
    <recommendedName>
        <fullName evidence="2">Methyltransferase domain-containing protein</fullName>
    </recommendedName>
</protein>
<dbReference type="InterPro" id="IPR029063">
    <property type="entry name" value="SAM-dependent_MTases_sf"/>
</dbReference>
<evidence type="ECO:0000313" key="1">
    <source>
        <dbReference type="EMBL" id="SVE38749.1"/>
    </source>
</evidence>
<name>A0A383D3B3_9ZZZZ</name>
<feature type="non-terminal residue" evidence="1">
    <location>
        <position position="1"/>
    </location>
</feature>
<proteinExistence type="predicted"/>